<protein>
    <submittedName>
        <fullName evidence="1">Uncharacterized protein</fullName>
    </submittedName>
</protein>
<organism evidence="1">
    <name type="scientific">Odontella aurita</name>
    <dbReference type="NCBI Taxonomy" id="265563"/>
    <lineage>
        <taxon>Eukaryota</taxon>
        <taxon>Sar</taxon>
        <taxon>Stramenopiles</taxon>
        <taxon>Ochrophyta</taxon>
        <taxon>Bacillariophyta</taxon>
        <taxon>Mediophyceae</taxon>
        <taxon>Biddulphiophycidae</taxon>
        <taxon>Eupodiscales</taxon>
        <taxon>Odontellaceae</taxon>
        <taxon>Odontella</taxon>
    </lineage>
</organism>
<evidence type="ECO:0000313" key="2">
    <source>
        <dbReference type="EMBL" id="CAE2204031.1"/>
    </source>
</evidence>
<evidence type="ECO:0000313" key="1">
    <source>
        <dbReference type="EMBL" id="CAE2204030.1"/>
    </source>
</evidence>
<accession>A0A6U6CFY4</accession>
<dbReference type="AlphaFoldDB" id="A0A6U6CFY4"/>
<proteinExistence type="predicted"/>
<name>A0A6U6CFY4_9STRA</name>
<dbReference type="EMBL" id="HBKQ01002799">
    <property type="protein sequence ID" value="CAE2204030.1"/>
    <property type="molecule type" value="Transcribed_RNA"/>
</dbReference>
<sequence>MPRNDDSASLRRHDGIESLLSSTIRNHCLNGQVFASESDFVEFISRDPPLVETKPMHGGPVPHPSFAATFDERLAPTVLDLHMFPMPTVVNNDDGGDGDHDNGTSPPLSFFLLFLGSVVA</sequence>
<reference evidence="1" key="1">
    <citation type="submission" date="2021-01" db="EMBL/GenBank/DDBJ databases">
        <authorList>
            <person name="Corre E."/>
            <person name="Pelletier E."/>
            <person name="Niang G."/>
            <person name="Scheremetjew M."/>
            <person name="Finn R."/>
            <person name="Kale V."/>
            <person name="Holt S."/>
            <person name="Cochrane G."/>
            <person name="Meng A."/>
            <person name="Brown T."/>
            <person name="Cohen L."/>
        </authorList>
    </citation>
    <scope>NUCLEOTIDE SEQUENCE</scope>
    <source>
        <strain evidence="1">Isolate 1302-5</strain>
    </source>
</reference>
<dbReference type="EMBL" id="HBKQ01002800">
    <property type="protein sequence ID" value="CAE2204031.1"/>
    <property type="molecule type" value="Transcribed_RNA"/>
</dbReference>
<gene>
    <name evidence="1" type="ORF">OAUR00152_LOCUS1910</name>
    <name evidence="2" type="ORF">OAUR00152_LOCUS1911</name>
</gene>